<evidence type="ECO:0000313" key="3">
    <source>
        <dbReference type="Proteomes" id="UP000799428"/>
    </source>
</evidence>
<proteinExistence type="predicted"/>
<dbReference type="PANTHER" id="PTHR33112">
    <property type="entry name" value="DOMAIN PROTEIN, PUTATIVE-RELATED"/>
    <property type="match status" value="1"/>
</dbReference>
<name>A0A6G1KB87_9PLEO</name>
<dbReference type="OrthoDB" id="3486565at2759"/>
<dbReference type="EMBL" id="MU005769">
    <property type="protein sequence ID" value="KAF2710084.1"/>
    <property type="molecule type" value="Genomic_DNA"/>
</dbReference>
<feature type="domain" description="Heterokaryon incompatibility" evidence="1">
    <location>
        <begin position="64"/>
        <end position="224"/>
    </location>
</feature>
<sequence>DTSSDASFKTVQKWLAYCTLNHPRCNAGLSKTATLLPPRVIDVGLASESTVRLYETEDGQKGTYVCLSHCWGTTSKPIETTTANIDQKKKSIALSGLSKTFQDAIDFVRRLGMRYIWIDSLCIVQDDKADWFRHAKSMAAIYQHSYLTLAATWARDGTMGCYNVARDKSSNKYEASTLHSDDSQLQSVYYRQQLPHWWASKRTSRFTRDGTNFPLLSRAWVFQERILSPRVLHFGEGELLWECLEEYTCECTSDIQVFPNYPKSHHSRILESFSEVDIPAVWRQLVSEYSRLDITYPSDRLPALMGIVEPMRKVNQSRIVAGCWESCLFYDMLWSCTAKHLHYIPLPRPDPTVPSWSWMA</sequence>
<organism evidence="2 3">
    <name type="scientific">Pleomassaria siparia CBS 279.74</name>
    <dbReference type="NCBI Taxonomy" id="1314801"/>
    <lineage>
        <taxon>Eukaryota</taxon>
        <taxon>Fungi</taxon>
        <taxon>Dikarya</taxon>
        <taxon>Ascomycota</taxon>
        <taxon>Pezizomycotina</taxon>
        <taxon>Dothideomycetes</taxon>
        <taxon>Pleosporomycetidae</taxon>
        <taxon>Pleosporales</taxon>
        <taxon>Pleomassariaceae</taxon>
        <taxon>Pleomassaria</taxon>
    </lineage>
</organism>
<dbReference type="InterPro" id="IPR010730">
    <property type="entry name" value="HET"/>
</dbReference>
<feature type="non-terminal residue" evidence="2">
    <location>
        <position position="360"/>
    </location>
</feature>
<evidence type="ECO:0000259" key="1">
    <source>
        <dbReference type="Pfam" id="PF06985"/>
    </source>
</evidence>
<dbReference type="Proteomes" id="UP000799428">
    <property type="component" value="Unassembled WGS sequence"/>
</dbReference>
<dbReference type="Pfam" id="PF06985">
    <property type="entry name" value="HET"/>
    <property type="match status" value="1"/>
</dbReference>
<accession>A0A6G1KB87</accession>
<dbReference type="PANTHER" id="PTHR33112:SF9">
    <property type="entry name" value="HETEROKARYON INCOMPATIBILITY DOMAIN-CONTAINING PROTEIN"/>
    <property type="match status" value="1"/>
</dbReference>
<gene>
    <name evidence="2" type="ORF">K504DRAFT_338401</name>
</gene>
<protein>
    <submittedName>
        <fullName evidence="2">HET-domain-containing protein</fullName>
    </submittedName>
</protein>
<evidence type="ECO:0000313" key="2">
    <source>
        <dbReference type="EMBL" id="KAF2710084.1"/>
    </source>
</evidence>
<feature type="non-terminal residue" evidence="2">
    <location>
        <position position="1"/>
    </location>
</feature>
<dbReference type="AlphaFoldDB" id="A0A6G1KB87"/>
<keyword evidence="3" id="KW-1185">Reference proteome</keyword>
<reference evidence="2" key="1">
    <citation type="journal article" date="2020" name="Stud. Mycol.">
        <title>101 Dothideomycetes genomes: a test case for predicting lifestyles and emergence of pathogens.</title>
        <authorList>
            <person name="Haridas S."/>
            <person name="Albert R."/>
            <person name="Binder M."/>
            <person name="Bloem J."/>
            <person name="Labutti K."/>
            <person name="Salamov A."/>
            <person name="Andreopoulos B."/>
            <person name="Baker S."/>
            <person name="Barry K."/>
            <person name="Bills G."/>
            <person name="Bluhm B."/>
            <person name="Cannon C."/>
            <person name="Castanera R."/>
            <person name="Culley D."/>
            <person name="Daum C."/>
            <person name="Ezra D."/>
            <person name="Gonzalez J."/>
            <person name="Henrissat B."/>
            <person name="Kuo A."/>
            <person name="Liang C."/>
            <person name="Lipzen A."/>
            <person name="Lutzoni F."/>
            <person name="Magnuson J."/>
            <person name="Mondo S."/>
            <person name="Nolan M."/>
            <person name="Ohm R."/>
            <person name="Pangilinan J."/>
            <person name="Park H.-J."/>
            <person name="Ramirez L."/>
            <person name="Alfaro M."/>
            <person name="Sun H."/>
            <person name="Tritt A."/>
            <person name="Yoshinaga Y."/>
            <person name="Zwiers L.-H."/>
            <person name="Turgeon B."/>
            <person name="Goodwin S."/>
            <person name="Spatafora J."/>
            <person name="Crous P."/>
            <person name="Grigoriev I."/>
        </authorList>
    </citation>
    <scope>NUCLEOTIDE SEQUENCE</scope>
    <source>
        <strain evidence="2">CBS 279.74</strain>
    </source>
</reference>